<organism evidence="10 11">
    <name type="scientific">Meloidogyne hapla</name>
    <name type="common">Root-knot nematode worm</name>
    <dbReference type="NCBI Taxonomy" id="6305"/>
    <lineage>
        <taxon>Eukaryota</taxon>
        <taxon>Metazoa</taxon>
        <taxon>Ecdysozoa</taxon>
        <taxon>Nematoda</taxon>
        <taxon>Chromadorea</taxon>
        <taxon>Rhabditida</taxon>
        <taxon>Tylenchina</taxon>
        <taxon>Tylenchomorpha</taxon>
        <taxon>Tylenchoidea</taxon>
        <taxon>Meloidogynidae</taxon>
        <taxon>Meloidogyninae</taxon>
        <taxon>Meloidogyne</taxon>
    </lineage>
</organism>
<comment type="subcellular location">
    <subcellularLocation>
        <location evidence="7">Cytoplasm</location>
    </subcellularLocation>
    <subcellularLocation>
        <location evidence="7">Preautophagosomal structure</location>
    </subcellularLocation>
</comment>
<dbReference type="InterPro" id="IPR035985">
    <property type="entry name" value="Ubiquitin-activating_enz"/>
</dbReference>
<feature type="active site" description="Glycyl thioester intermediate" evidence="6">
    <location>
        <position position="544"/>
    </location>
</feature>
<evidence type="ECO:0000256" key="7">
    <source>
        <dbReference type="RuleBase" id="RU366022"/>
    </source>
</evidence>
<feature type="domain" description="Ubiquitin-like modifier-activating enzyme Atg7 N-terminal" evidence="9">
    <location>
        <begin position="11"/>
        <end position="300"/>
    </location>
</feature>
<dbReference type="InterPro" id="IPR045886">
    <property type="entry name" value="ThiF/MoeB/HesA"/>
</dbReference>
<dbReference type="GO" id="GO:0034727">
    <property type="term" value="P:piecemeal microautophagy of the nucleus"/>
    <property type="evidence" value="ECO:0007669"/>
    <property type="project" value="TreeGrafter"/>
</dbReference>
<dbReference type="GO" id="GO:0000407">
    <property type="term" value="C:phagophore assembly site"/>
    <property type="evidence" value="ECO:0007669"/>
    <property type="project" value="UniProtKB-SubCell"/>
</dbReference>
<dbReference type="InterPro" id="IPR006285">
    <property type="entry name" value="Atg7"/>
</dbReference>
<evidence type="ECO:0000256" key="6">
    <source>
        <dbReference type="PIRSR" id="PIRSR606285-1"/>
    </source>
</evidence>
<dbReference type="Gene3D" id="3.40.140.70">
    <property type="entry name" value="Ubiquitin-like modifier-activating enzyme ATG7 N-terminal domain"/>
    <property type="match status" value="1"/>
</dbReference>
<dbReference type="GO" id="GO:0019778">
    <property type="term" value="F:Atg12 activating enzyme activity"/>
    <property type="evidence" value="ECO:0007669"/>
    <property type="project" value="TreeGrafter"/>
</dbReference>
<keyword evidence="4 7" id="KW-0653">Protein transport</keyword>
<name>A0A1I8BWG8_MELHA</name>
<evidence type="ECO:0000313" key="11">
    <source>
        <dbReference type="WBParaSite" id="MhA1_Contig645.frz3.fgene3"/>
    </source>
</evidence>
<dbReference type="InterPro" id="IPR000594">
    <property type="entry name" value="ThiF_NAD_FAD-bd"/>
</dbReference>
<dbReference type="InterPro" id="IPR032197">
    <property type="entry name" value="Atg7_N"/>
</dbReference>
<sequence>MEQSPTKTRCSFIPFTTFIDPLFWNEVNRLKINEWKLDESPKTIHCNLTFHGSQSSDSLLCFDHESLKNISENEVKINSGVYTVDGTFLLLNTKKAFLELDRTVLLKNIAENLWSLITTNEWLKKPTTLNTFYLTAFADVKNFAYYFWNCIPALLFPENIHQTSQFESPNIELHSLAFEFLFSNNGEPFILTNDQKALKMEHLIDQTSPDDFLLVFPNTSEVEEKLGWPLRNLLAAIAYLKPTWSKLRVFALTRIYQNSFIATLSWDIVKQEMGTIPKCVGWERTSSDKLTYRSVDLKFMLDPINIMEQSVDLNLKLIRWRQAPSISLDKFTSLRILLVGAGTLGCNIARALLGWGVRNFTFIDYATVSYNNPVRQSLFCFEDCLVAGLSKAEAAANALRRIYPKVETKGIHMKVPMPGYPFSEDEEDNVIQRCNQLEECIKNCDVLFLVMDSRESRWLPTLLASVHNKLAITVALGFDDFVILRHGTNSENEKQQKCKLETETSEMTEDLHTELPGSLLGCYFCNDVTAPGNSTSERALDQHCTISRAGISMIASGFAVELLASVLQHKLGAEAPARMSEMDAGASLLGATPHEVRGFVSSFQQIMPTIRRFDRCTACGNSVRQLYCQEGFKFLSKIFNDPTELERVSGLTELQQQANAFQTQMIELDDNESISSI</sequence>
<feature type="domain" description="THIF-type NAD/FAD binding fold" evidence="8">
    <location>
        <begin position="320"/>
        <end position="572"/>
    </location>
</feature>
<dbReference type="OMA" id="RQIWDAI"/>
<dbReference type="GO" id="GO:0000045">
    <property type="term" value="P:autophagosome assembly"/>
    <property type="evidence" value="ECO:0007669"/>
    <property type="project" value="TreeGrafter"/>
</dbReference>
<dbReference type="PANTHER" id="PTHR10953:SF3">
    <property type="entry name" value="UBIQUITIN-LIKE MODIFIER-ACTIVATING ENZYME ATG7"/>
    <property type="match status" value="1"/>
</dbReference>
<dbReference type="Pfam" id="PF00899">
    <property type="entry name" value="ThiF"/>
    <property type="match status" value="1"/>
</dbReference>
<reference evidence="11" key="1">
    <citation type="submission" date="2016-11" db="UniProtKB">
        <authorList>
            <consortium name="WormBaseParasite"/>
        </authorList>
    </citation>
    <scope>IDENTIFICATION</scope>
</reference>
<evidence type="ECO:0000256" key="4">
    <source>
        <dbReference type="ARBA" id="ARBA00022927"/>
    </source>
</evidence>
<dbReference type="PANTHER" id="PTHR10953">
    <property type="entry name" value="UBIQUITIN-ACTIVATING ENZYME E1"/>
    <property type="match status" value="1"/>
</dbReference>
<comment type="similarity">
    <text evidence="1 7">Belongs to the ATG7 family.</text>
</comment>
<keyword evidence="5 7" id="KW-0072">Autophagy</keyword>
<dbReference type="Gene3D" id="3.40.140.100">
    <property type="entry name" value="Ubiquitin-like modifier-activating enzyme ATG7 C-terminal domain"/>
    <property type="match status" value="1"/>
</dbReference>
<dbReference type="GO" id="GO:0006995">
    <property type="term" value="P:cellular response to nitrogen starvation"/>
    <property type="evidence" value="ECO:0007669"/>
    <property type="project" value="TreeGrafter"/>
</dbReference>
<dbReference type="Gene3D" id="3.40.50.720">
    <property type="entry name" value="NAD(P)-binding Rossmann-like Domain"/>
    <property type="match status" value="1"/>
</dbReference>
<dbReference type="InterPro" id="IPR042522">
    <property type="entry name" value="Atg7_N_1"/>
</dbReference>
<dbReference type="GO" id="GO:0015031">
    <property type="term" value="P:protein transport"/>
    <property type="evidence" value="ECO:0007669"/>
    <property type="project" value="UniProtKB-UniRule"/>
</dbReference>
<comment type="subunit">
    <text evidence="7">Homodimer.</text>
</comment>
<protein>
    <recommendedName>
        <fullName evidence="2 7">Ubiquitin-like modifier-activating enzyme ATG7</fullName>
    </recommendedName>
    <alternativeName>
        <fullName evidence="7">Autophagy-related protein 7</fullName>
    </alternativeName>
</protein>
<dbReference type="AlphaFoldDB" id="A0A1I8BWG8"/>
<evidence type="ECO:0000259" key="8">
    <source>
        <dbReference type="Pfam" id="PF00899"/>
    </source>
</evidence>
<accession>A0A1I8BWG8</accession>
<dbReference type="Pfam" id="PF16420">
    <property type="entry name" value="ATG7_N"/>
    <property type="match status" value="1"/>
</dbReference>
<dbReference type="InterPro" id="IPR042523">
    <property type="entry name" value="Atg7_N_2"/>
</dbReference>
<evidence type="ECO:0000256" key="2">
    <source>
        <dbReference type="ARBA" id="ARBA00017647"/>
    </source>
</evidence>
<keyword evidence="7" id="KW-0833">Ubl conjugation pathway</keyword>
<keyword evidence="3 7" id="KW-0813">Transport</keyword>
<keyword evidence="7" id="KW-0963">Cytoplasm</keyword>
<dbReference type="FunFam" id="3.40.50.720:FF:000243">
    <property type="entry name" value="Ubiquitin-like modifier-activating enzyme ATG7"/>
    <property type="match status" value="1"/>
</dbReference>
<comment type="function">
    <text evidence="7">E1-like activating enzyme involved in the 2 ubiquitin-like systems required for autophagy.</text>
</comment>
<keyword evidence="10" id="KW-1185">Reference proteome</keyword>
<dbReference type="WBParaSite" id="MhA1_Contig645.frz3.fgene3">
    <property type="protein sequence ID" value="MhA1_Contig645.frz3.fgene3"/>
    <property type="gene ID" value="MhA1_Contig645.frz3.fgene3"/>
</dbReference>
<evidence type="ECO:0000256" key="3">
    <source>
        <dbReference type="ARBA" id="ARBA00022448"/>
    </source>
</evidence>
<dbReference type="GO" id="GO:0000422">
    <property type="term" value="P:autophagy of mitochondrion"/>
    <property type="evidence" value="ECO:0007669"/>
    <property type="project" value="TreeGrafter"/>
</dbReference>
<proteinExistence type="inferred from homology"/>
<dbReference type="SUPFAM" id="SSF69572">
    <property type="entry name" value="Activating enzymes of the ubiquitin-like proteins"/>
    <property type="match status" value="1"/>
</dbReference>
<dbReference type="GO" id="GO:0019779">
    <property type="term" value="F:Atg8 activating enzyme activity"/>
    <property type="evidence" value="ECO:0007669"/>
    <property type="project" value="TreeGrafter"/>
</dbReference>
<dbReference type="NCBIfam" id="TIGR01381">
    <property type="entry name" value="E1_like_apg7"/>
    <property type="match status" value="1"/>
</dbReference>
<evidence type="ECO:0000313" key="10">
    <source>
        <dbReference type="Proteomes" id="UP000095281"/>
    </source>
</evidence>
<dbReference type="Proteomes" id="UP000095281">
    <property type="component" value="Unplaced"/>
</dbReference>
<evidence type="ECO:0000256" key="1">
    <source>
        <dbReference type="ARBA" id="ARBA00010931"/>
    </source>
</evidence>
<dbReference type="GO" id="GO:0032446">
    <property type="term" value="P:protein modification by small protein conjugation"/>
    <property type="evidence" value="ECO:0007669"/>
    <property type="project" value="TreeGrafter"/>
</dbReference>
<evidence type="ECO:0000259" key="9">
    <source>
        <dbReference type="Pfam" id="PF16420"/>
    </source>
</evidence>
<evidence type="ECO:0000256" key="5">
    <source>
        <dbReference type="ARBA" id="ARBA00023006"/>
    </source>
</evidence>